<sequence>MPLIRFDLLEGRSETELAAILDTAYQAVLDAFHVPPRDRYQIVYEHRKSRVRIEDTGLGIPRTDDVMILSITTRPRSGEEKTAFFRILTEALSEKCGIAPSDVMVNYVENTDADWSFGNGEAQFLNGKLGTPKAS</sequence>
<dbReference type="GeneID" id="56904811"/>
<gene>
    <name evidence="1" type="primary">yrdN</name>
    <name evidence="1" type="ORF">GLS_c05790</name>
</gene>
<dbReference type="PANTHER" id="PTHR38460">
    <property type="entry name" value="TAUTOMERASE YOLI-RELATED"/>
    <property type="match status" value="1"/>
</dbReference>
<dbReference type="RefSeq" id="WP_041111037.1">
    <property type="nucleotide sequence ID" value="NZ_CP004373.1"/>
</dbReference>
<dbReference type="Proteomes" id="UP000031656">
    <property type="component" value="Chromosome"/>
</dbReference>
<dbReference type="HOGENOM" id="CLU_148073_0_0_5"/>
<protein>
    <submittedName>
        <fullName evidence="1">Putative tautomerase YrdN</fullName>
        <ecNumber evidence="1">5.3.2.-</ecNumber>
    </submittedName>
</protein>
<dbReference type="EC" id="5.3.2.-" evidence="1"/>
<dbReference type="Pfam" id="PF14552">
    <property type="entry name" value="Tautomerase_2"/>
    <property type="match status" value="1"/>
</dbReference>
<reference evidence="1 2" key="1">
    <citation type="journal article" date="2015" name="Appl. Microbiol. Biotechnol.">
        <title>The consequence of an additional NADH dehydrogenase paralog on the growth of Gluconobacter oxydans DSM3504.</title>
        <authorList>
            <person name="Kostner D."/>
            <person name="Luchterhand B."/>
            <person name="Junker A."/>
            <person name="Volland S."/>
            <person name="Daniel R."/>
            <person name="Buchs J."/>
            <person name="Liebl W."/>
            <person name="Ehrenreich A."/>
        </authorList>
    </citation>
    <scope>NUCLEOTIDE SEQUENCE [LARGE SCALE GENOMIC DNA]</scope>
    <source>
        <strain evidence="1">DSM 3504</strain>
    </source>
</reference>
<dbReference type="Gene3D" id="3.30.429.10">
    <property type="entry name" value="Macrophage Migration Inhibitory Factor"/>
    <property type="match status" value="1"/>
</dbReference>
<accession>A0A067Z2L5</accession>
<dbReference type="InterPro" id="IPR014347">
    <property type="entry name" value="Tautomerase/MIF_sf"/>
</dbReference>
<dbReference type="EMBL" id="CP004373">
    <property type="protein sequence ID" value="AHK70494.1"/>
    <property type="molecule type" value="Genomic_DNA"/>
</dbReference>
<dbReference type="PANTHER" id="PTHR38460:SF1">
    <property type="entry name" value="TAUTOMERASE YOLI-RELATED"/>
    <property type="match status" value="1"/>
</dbReference>
<dbReference type="AlphaFoldDB" id="A0A067Z2L5"/>
<evidence type="ECO:0000313" key="1">
    <source>
        <dbReference type="EMBL" id="AHK70494.1"/>
    </source>
</evidence>
<dbReference type="SUPFAM" id="SSF55331">
    <property type="entry name" value="Tautomerase/MIF"/>
    <property type="match status" value="1"/>
</dbReference>
<dbReference type="InterPro" id="IPR037479">
    <property type="entry name" value="Tauto_MSAD"/>
</dbReference>
<dbReference type="KEGG" id="goy:GLS_c05790"/>
<proteinExistence type="predicted"/>
<evidence type="ECO:0000313" key="2">
    <source>
        <dbReference type="Proteomes" id="UP000031656"/>
    </source>
</evidence>
<organism evidence="1 2">
    <name type="scientific">Gluconobacter oxydans DSM 3504</name>
    <dbReference type="NCBI Taxonomy" id="1288313"/>
    <lineage>
        <taxon>Bacteria</taxon>
        <taxon>Pseudomonadati</taxon>
        <taxon>Pseudomonadota</taxon>
        <taxon>Alphaproteobacteria</taxon>
        <taxon>Acetobacterales</taxon>
        <taxon>Acetobacteraceae</taxon>
        <taxon>Gluconobacter</taxon>
    </lineage>
</organism>
<keyword evidence="1" id="KW-0413">Isomerase</keyword>
<name>A0A067Z2L5_GLUOY</name>
<dbReference type="GO" id="GO:0016853">
    <property type="term" value="F:isomerase activity"/>
    <property type="evidence" value="ECO:0007669"/>
    <property type="project" value="UniProtKB-KW"/>
</dbReference>